<evidence type="ECO:0000313" key="3">
    <source>
        <dbReference type="Proteomes" id="UP000287394"/>
    </source>
</evidence>
<reference evidence="2 3" key="1">
    <citation type="journal article" date="2019" name="Int. J. Syst. Evol. Microbiol.">
        <title>Capsulimonas corticalis gen. nov., sp. nov., an aerobic capsulated bacterium, of a novel bacterial order, Capsulimonadales ord. nov., of the class Armatimonadia of the phylum Armatimonadetes.</title>
        <authorList>
            <person name="Li J."/>
            <person name="Kudo C."/>
            <person name="Tonouchi A."/>
        </authorList>
    </citation>
    <scope>NUCLEOTIDE SEQUENCE [LARGE SCALE GENOMIC DNA]</scope>
    <source>
        <strain evidence="2 3">AX-7</strain>
    </source>
</reference>
<dbReference type="AlphaFoldDB" id="A0A402D1G8"/>
<feature type="compositionally biased region" description="Acidic residues" evidence="1">
    <location>
        <begin position="52"/>
        <end position="66"/>
    </location>
</feature>
<name>A0A402D1G8_9BACT</name>
<dbReference type="EMBL" id="AP025739">
    <property type="protein sequence ID" value="BDI28640.1"/>
    <property type="molecule type" value="Genomic_DNA"/>
</dbReference>
<gene>
    <name evidence="2" type="ORF">CCAX7_006910</name>
</gene>
<dbReference type="KEGG" id="ccot:CCAX7_006910"/>
<proteinExistence type="predicted"/>
<organism evidence="2 3">
    <name type="scientific">Capsulimonas corticalis</name>
    <dbReference type="NCBI Taxonomy" id="2219043"/>
    <lineage>
        <taxon>Bacteria</taxon>
        <taxon>Bacillati</taxon>
        <taxon>Armatimonadota</taxon>
        <taxon>Armatimonadia</taxon>
        <taxon>Capsulimonadales</taxon>
        <taxon>Capsulimonadaceae</taxon>
        <taxon>Capsulimonas</taxon>
    </lineage>
</organism>
<accession>A0A402D1G8</accession>
<feature type="region of interest" description="Disordered" evidence="1">
    <location>
        <begin position="1"/>
        <end position="76"/>
    </location>
</feature>
<keyword evidence="3" id="KW-1185">Reference proteome</keyword>
<evidence type="ECO:0000313" key="2">
    <source>
        <dbReference type="EMBL" id="BDI28640.1"/>
    </source>
</evidence>
<protein>
    <submittedName>
        <fullName evidence="2">Uncharacterized protein</fullName>
    </submittedName>
</protein>
<dbReference type="Proteomes" id="UP000287394">
    <property type="component" value="Chromosome"/>
</dbReference>
<evidence type="ECO:0000256" key="1">
    <source>
        <dbReference type="SAM" id="MobiDB-lite"/>
    </source>
</evidence>
<feature type="compositionally biased region" description="Basic and acidic residues" evidence="1">
    <location>
        <begin position="1"/>
        <end position="51"/>
    </location>
</feature>
<sequence>MANIETEKRLNDEAFRKSQETRRREIDQARKPAEKQEPDSRETKALRRNSEIDPDSDPDGVDALDEDTIRVTSGRG</sequence>
<dbReference type="RefSeq" id="WP_119323398.1">
    <property type="nucleotide sequence ID" value="NZ_AP025739.1"/>
</dbReference>